<feature type="region of interest" description="Disordered" evidence="5">
    <location>
        <begin position="996"/>
        <end position="1024"/>
    </location>
</feature>
<dbReference type="Proteomes" id="UP001302696">
    <property type="component" value="Chromosome"/>
</dbReference>
<feature type="compositionally biased region" description="Basic and acidic residues" evidence="5">
    <location>
        <begin position="1015"/>
        <end position="1024"/>
    </location>
</feature>
<feature type="region of interest" description="Disordered" evidence="5">
    <location>
        <begin position="704"/>
        <end position="732"/>
    </location>
</feature>
<dbReference type="InterPro" id="IPR019931">
    <property type="entry name" value="LPXTG_anchor"/>
</dbReference>
<dbReference type="PROSITE" id="PS50847">
    <property type="entry name" value="GRAM_POS_ANCHORING"/>
    <property type="match status" value="1"/>
</dbReference>
<feature type="transmembrane region" description="Helical" evidence="6">
    <location>
        <begin position="1356"/>
        <end position="1374"/>
    </location>
</feature>
<feature type="region of interest" description="Disordered" evidence="5">
    <location>
        <begin position="848"/>
        <end position="878"/>
    </location>
</feature>
<evidence type="ECO:0000256" key="1">
    <source>
        <dbReference type="ARBA" id="ARBA00022512"/>
    </source>
</evidence>
<keyword evidence="9" id="KW-1185">Reference proteome</keyword>
<dbReference type="PANTHER" id="PTHR10068:SF14">
    <property type="entry name" value="CELL WALL ADHESIN EAP1"/>
    <property type="match status" value="1"/>
</dbReference>
<evidence type="ECO:0000313" key="9">
    <source>
        <dbReference type="Proteomes" id="UP001302696"/>
    </source>
</evidence>
<dbReference type="InterPro" id="IPR041495">
    <property type="entry name" value="Mub_B2"/>
</dbReference>
<dbReference type="EMBL" id="CP104778">
    <property type="protein sequence ID" value="WPC21444.1"/>
    <property type="molecule type" value="Genomic_DNA"/>
</dbReference>
<keyword evidence="6" id="KW-0812">Transmembrane</keyword>
<dbReference type="NCBIfam" id="TIGR01167">
    <property type="entry name" value="LPXTG_anchor"/>
    <property type="match status" value="1"/>
</dbReference>
<feature type="domain" description="Gram-positive cocci surface proteins LPxTG" evidence="7">
    <location>
        <begin position="1347"/>
        <end position="1384"/>
    </location>
</feature>
<reference evidence="9" key="1">
    <citation type="submission" date="2024-06" db="EMBL/GenBank/DDBJ databases">
        <authorList>
            <person name="Chang H.C."/>
            <person name="Mun S.Y."/>
        </authorList>
    </citation>
    <scope>NUCLEOTIDE SEQUENCE [LARGE SCALE GENOMIC DNA]</scope>
    <source>
        <strain evidence="9">KT1</strain>
    </source>
</reference>
<evidence type="ECO:0000313" key="8">
    <source>
        <dbReference type="EMBL" id="WPC21444.1"/>
    </source>
</evidence>
<keyword evidence="6" id="KW-0472">Membrane</keyword>
<keyword evidence="1" id="KW-0134">Cell wall</keyword>
<proteinExistence type="predicted"/>
<evidence type="ECO:0000256" key="3">
    <source>
        <dbReference type="ARBA" id="ARBA00022729"/>
    </source>
</evidence>
<gene>
    <name evidence="8" type="ORF">N6G96_09290</name>
</gene>
<organism evidence="8 9">
    <name type="scientific">Pediococcus inopinatus</name>
    <dbReference type="NCBI Taxonomy" id="114090"/>
    <lineage>
        <taxon>Bacteria</taxon>
        <taxon>Bacillati</taxon>
        <taxon>Bacillota</taxon>
        <taxon>Bacilli</taxon>
        <taxon>Lactobacillales</taxon>
        <taxon>Lactobacillaceae</taxon>
        <taxon>Pediococcus</taxon>
    </lineage>
</organism>
<keyword evidence="3" id="KW-0732">Signal</keyword>
<name>A0ABZ0Q3B3_9LACO</name>
<dbReference type="RefSeq" id="WP_323709014.1">
    <property type="nucleotide sequence ID" value="NZ_CP104778.1"/>
</dbReference>
<dbReference type="Pfam" id="PF17966">
    <property type="entry name" value="Muc_B2"/>
    <property type="match status" value="7"/>
</dbReference>
<evidence type="ECO:0000256" key="2">
    <source>
        <dbReference type="ARBA" id="ARBA00022525"/>
    </source>
</evidence>
<keyword evidence="6" id="KW-1133">Transmembrane helix</keyword>
<dbReference type="Pfam" id="PF00746">
    <property type="entry name" value="Gram_pos_anchor"/>
    <property type="match status" value="1"/>
</dbReference>
<feature type="region of interest" description="Disordered" evidence="5">
    <location>
        <begin position="1271"/>
        <end position="1352"/>
    </location>
</feature>
<accession>A0ABZ0Q3B3</accession>
<sequence>MNDTKNWYTPHIGESTISSYNSPGKNDTGGSIYTSYSLDVSDYNNMFNYLVATTPASATITYVTKDGKTVDSPKSIFGQISDSAVKYVIAAPSGFEVDDPNYPNYKVGDTISISLTDDDTDNRTIQVVAIIYSPNNPGDITGTGVTYLTGKADEKITYAAGNGATENDLPVNTSVATTDPLYGTHTFATASANIYRTAHLDNDGTVVYANWTTNASGTATANDVVADSAVIAAYKPAAKPGYSQLVTGTTVNDVAAVEPNADITAASFGNERATNPVDNNPVPGDDNEYLGKETEELFNIVRTIALSTDRIVQNEDVKVSQTIHYTGAGTATPGDFPQTVTYQVVTNETTGKVSWTPQGSYGAVTSPKVLGYSPDQVTVKSVSPNAVILNIGEAPKNTVITVTYTENETVTVEPTNPKNPNTPIDPGNPDGPKYPEGVTGEDLNKTVSRTITYSVVVDPVLPTVTTPGMVTQTGDYTRNAIVDAKTGEFLRYGEWMLSVNNDTNNNNDGFTAVISPKLAGYTADKNAGIVSLTDTQVDKFVAASQDVKVVYSSNGGTIVQPTDPKDPTQPIDPNNPDGPKYPEGVIESDLNKTISREIAYNVVVDSDLPSVTTPEPIKQTGKYVRTAIVDSKTGELLGYGDWTLSENSDEDQTNDGFTAVTSPKLTGYSADKNATAVTLSNAEVDKFVAASQDVQVQYTSNGTVIVEPSDPKDPADPTDPEGPKYPEGVTESDLNKTISREIAYNVVVDSDLPSVTTPEPIKQTGKYVRTAIVDSKTGELLGYGDWTLSENSDEDQTNDGFTAVTSPKLTGYSADKNVAAVALSNAEVDKFVAASQDVQVQYTSNGTVIVEPSDPKDPTDPVDPTDPEGPKYPEGVTESDLNKTVSRTITYKVVVDPDLPSVTTPRTVTQTGKYTRTATVDGKTGELLGYSAWVLTANSDDNHNNDGLIAVTNPKISGYTADKTVNDIKLTDSDITGFKAASQDVLVTYTSNGGVIVEPTDPKDPTTPIDPTDPEGPKYPEGVDEKDLNKMVSREIIYKGAGSATPKAVTQTASYGRTAVVDSKTGELLGYGDWVLSTNNDGNDNNDGFKAVTSPKVYGYVADKNASAIDLTDEDVSNFKANSDDVVVTYTRDGDLEITEPTDPTQPVDPNNPEGPKLPVITADDLNQTVTRTITYTIKSSNDPNAPAAPEKVIQSTKYKRSALVDKVTGELLGYTEWTVNGVNGFAGVDSPKIQNYLASLASISAIELSSGEVEAIHTNGNGLNELVTYTFTGTSTPPKDPNGGVKEPEGNQNVDGDGNDEQPVSGNDTSSHIGDNANTGNVSIVKTSTVKGDVTKQNTNSNKQKLPQTDESSDSFLYTIGMLILGLTGLLGIGRKRRHEDEK</sequence>
<protein>
    <submittedName>
        <fullName evidence="8">LPXTG cell wall anchor domain-containing protein</fullName>
    </submittedName>
</protein>
<evidence type="ECO:0000256" key="6">
    <source>
        <dbReference type="SAM" id="Phobius"/>
    </source>
</evidence>
<keyword evidence="2" id="KW-0964">Secreted</keyword>
<evidence type="ECO:0000256" key="5">
    <source>
        <dbReference type="SAM" id="MobiDB-lite"/>
    </source>
</evidence>
<feature type="region of interest" description="Disordered" evidence="5">
    <location>
        <begin position="554"/>
        <end position="582"/>
    </location>
</feature>
<feature type="compositionally biased region" description="Polar residues" evidence="5">
    <location>
        <begin position="1303"/>
        <end position="1352"/>
    </location>
</feature>
<keyword evidence="4" id="KW-0572">Peptidoglycan-anchor</keyword>
<feature type="region of interest" description="Disordered" evidence="5">
    <location>
        <begin position="410"/>
        <end position="432"/>
    </location>
</feature>
<dbReference type="Gene3D" id="2.60.40.4300">
    <property type="match status" value="7"/>
</dbReference>
<evidence type="ECO:0000259" key="7">
    <source>
        <dbReference type="PROSITE" id="PS50847"/>
    </source>
</evidence>
<evidence type="ECO:0000256" key="4">
    <source>
        <dbReference type="ARBA" id="ARBA00023088"/>
    </source>
</evidence>
<dbReference type="PANTHER" id="PTHR10068">
    <property type="entry name" value="BONE MARROW PROTEOGLYCAN"/>
    <property type="match status" value="1"/>
</dbReference>